<evidence type="ECO:0000256" key="7">
    <source>
        <dbReference type="ARBA" id="ARBA00022679"/>
    </source>
</evidence>
<dbReference type="GO" id="GO:0097367">
    <property type="term" value="F:carbohydrate derivative binding"/>
    <property type="evidence" value="ECO:0007669"/>
    <property type="project" value="InterPro"/>
</dbReference>
<feature type="active site" description="Schiff-base intermediate with substrate" evidence="11">
    <location>
        <position position="139"/>
    </location>
</feature>
<dbReference type="CDD" id="cd05015">
    <property type="entry name" value="SIS_PGI_1"/>
    <property type="match status" value="1"/>
</dbReference>
<dbReference type="Gene3D" id="3.20.20.70">
    <property type="entry name" value="Aldolase class I"/>
    <property type="match status" value="1"/>
</dbReference>
<dbReference type="Gene3D" id="3.40.50.10490">
    <property type="entry name" value="Glucose-6-phosphate isomerase like protein, domain 1"/>
    <property type="match status" value="3"/>
</dbReference>
<dbReference type="InterPro" id="IPR004732">
    <property type="entry name" value="Transaldolase_2"/>
</dbReference>
<dbReference type="CDD" id="cd00955">
    <property type="entry name" value="Transaldolase_like"/>
    <property type="match status" value="1"/>
</dbReference>
<name>A0A934KFH5_9BACT</name>
<evidence type="ECO:0000256" key="11">
    <source>
        <dbReference type="HAMAP-Rule" id="MF_00493"/>
    </source>
</evidence>
<dbReference type="Pfam" id="PF00923">
    <property type="entry name" value="TAL_FSA"/>
    <property type="match status" value="1"/>
</dbReference>
<organism evidence="13 14">
    <name type="scientific">Candidatus Dormiibacter inghamiae</name>
    <dbReference type="NCBI Taxonomy" id="3127013"/>
    <lineage>
        <taxon>Bacteria</taxon>
        <taxon>Bacillati</taxon>
        <taxon>Candidatus Dormiibacterota</taxon>
        <taxon>Candidatus Dormibacteria</taxon>
        <taxon>Candidatus Dormibacterales</taxon>
        <taxon>Candidatus Dormibacteraceae</taxon>
        <taxon>Candidatus Dormiibacter</taxon>
    </lineage>
</organism>
<evidence type="ECO:0000256" key="4">
    <source>
        <dbReference type="ARBA" id="ARBA00008426"/>
    </source>
</evidence>
<evidence type="ECO:0000313" key="14">
    <source>
        <dbReference type="Proteomes" id="UP000620075"/>
    </source>
</evidence>
<comment type="pathway">
    <text evidence="12">Carbohydrate degradation; glycolysis; D-glyceraldehyde 3-phosphate and glycerone phosphate from D-glucose: step 2/4.</text>
</comment>
<dbReference type="SUPFAM" id="SSF53697">
    <property type="entry name" value="SIS domain"/>
    <property type="match status" value="1"/>
</dbReference>
<evidence type="ECO:0000256" key="1">
    <source>
        <dbReference type="ARBA" id="ARBA00003518"/>
    </source>
</evidence>
<dbReference type="GO" id="GO:0004801">
    <property type="term" value="F:transaldolase activity"/>
    <property type="evidence" value="ECO:0007669"/>
    <property type="project" value="UniProtKB-UniRule"/>
</dbReference>
<evidence type="ECO:0000313" key="13">
    <source>
        <dbReference type="EMBL" id="MBJ7604604.1"/>
    </source>
</evidence>
<dbReference type="PROSITE" id="PS51463">
    <property type="entry name" value="P_GLUCOSE_ISOMERASE_3"/>
    <property type="match status" value="1"/>
</dbReference>
<evidence type="ECO:0000256" key="8">
    <source>
        <dbReference type="ARBA" id="ARBA00023126"/>
    </source>
</evidence>
<comment type="pathway">
    <text evidence="3 11">Carbohydrate degradation; pentose phosphate pathway; D-glyceraldehyde 3-phosphate and beta-D-fructose 6-phosphate from D-ribose 5-phosphate and D-xylulose 5-phosphate (non-oxidative stage): step 2/3.</text>
</comment>
<keyword evidence="12" id="KW-0324">Glycolysis</keyword>
<evidence type="ECO:0000256" key="12">
    <source>
        <dbReference type="RuleBase" id="RU000612"/>
    </source>
</evidence>
<dbReference type="InterPro" id="IPR046348">
    <property type="entry name" value="SIS_dom_sf"/>
</dbReference>
<evidence type="ECO:0000256" key="3">
    <source>
        <dbReference type="ARBA" id="ARBA00004857"/>
    </source>
</evidence>
<dbReference type="NCBIfam" id="TIGR00876">
    <property type="entry name" value="tal_mycobact"/>
    <property type="match status" value="1"/>
</dbReference>
<comment type="similarity">
    <text evidence="4 11">Belongs to the transaldolase family. Type 2 subfamily.</text>
</comment>
<comment type="catalytic activity">
    <reaction evidence="12">
        <text>alpha-D-glucose 6-phosphate = beta-D-fructose 6-phosphate</text>
        <dbReference type="Rhea" id="RHEA:11816"/>
        <dbReference type="ChEBI" id="CHEBI:57634"/>
        <dbReference type="ChEBI" id="CHEBI:58225"/>
        <dbReference type="EC" id="5.3.1.9"/>
    </reaction>
</comment>
<dbReference type="EMBL" id="JAEKNQ010000060">
    <property type="protein sequence ID" value="MBJ7604604.1"/>
    <property type="molecule type" value="Genomic_DNA"/>
</dbReference>
<dbReference type="GO" id="GO:0006098">
    <property type="term" value="P:pentose-phosphate shunt"/>
    <property type="evidence" value="ECO:0007669"/>
    <property type="project" value="UniProtKB-UniRule"/>
</dbReference>
<dbReference type="PROSITE" id="PS00958">
    <property type="entry name" value="TRANSALDOLASE_2"/>
    <property type="match status" value="1"/>
</dbReference>
<dbReference type="GO" id="GO:0006094">
    <property type="term" value="P:gluconeogenesis"/>
    <property type="evidence" value="ECO:0007669"/>
    <property type="project" value="UniProtKB-KW"/>
</dbReference>
<evidence type="ECO:0000256" key="9">
    <source>
        <dbReference type="ARBA" id="ARBA00023270"/>
    </source>
</evidence>
<dbReference type="SUPFAM" id="SSF51569">
    <property type="entry name" value="Aldolase"/>
    <property type="match status" value="1"/>
</dbReference>
<evidence type="ECO:0000256" key="6">
    <source>
        <dbReference type="ARBA" id="ARBA00022490"/>
    </source>
</evidence>
<dbReference type="EC" id="2.2.1.2" evidence="5 11"/>
<dbReference type="InterPro" id="IPR013785">
    <property type="entry name" value="Aldolase_TIM"/>
</dbReference>
<evidence type="ECO:0000256" key="5">
    <source>
        <dbReference type="ARBA" id="ARBA00013151"/>
    </source>
</evidence>
<dbReference type="PANTHER" id="PTHR10683">
    <property type="entry name" value="TRANSALDOLASE"/>
    <property type="match status" value="1"/>
</dbReference>
<dbReference type="NCBIfam" id="NF002881">
    <property type="entry name" value="PRK03343.1"/>
    <property type="match status" value="1"/>
</dbReference>
<dbReference type="GO" id="GO:0004347">
    <property type="term" value="F:glucose-6-phosphate isomerase activity"/>
    <property type="evidence" value="ECO:0007669"/>
    <property type="project" value="UniProtKB-EC"/>
</dbReference>
<dbReference type="PROSITE" id="PS01054">
    <property type="entry name" value="TRANSALDOLASE_1"/>
    <property type="match status" value="1"/>
</dbReference>
<dbReference type="InterPro" id="IPR018225">
    <property type="entry name" value="Transaldolase_AS"/>
</dbReference>
<dbReference type="GO" id="GO:0006096">
    <property type="term" value="P:glycolytic process"/>
    <property type="evidence" value="ECO:0007669"/>
    <property type="project" value="UniProtKB-KW"/>
</dbReference>
<dbReference type="InterPro" id="IPR035476">
    <property type="entry name" value="SIS_PGI_1"/>
</dbReference>
<dbReference type="HAMAP" id="MF_00493">
    <property type="entry name" value="Transaldolase_2"/>
    <property type="match status" value="1"/>
</dbReference>
<comment type="caution">
    <text evidence="13">The sequence shown here is derived from an EMBL/GenBank/DDBJ whole genome shotgun (WGS) entry which is preliminary data.</text>
</comment>
<keyword evidence="12" id="KW-0312">Gluconeogenesis</keyword>
<dbReference type="RefSeq" id="WP_338182504.1">
    <property type="nucleotide sequence ID" value="NZ_JAEKNQ010000060.1"/>
</dbReference>
<dbReference type="InterPro" id="IPR001585">
    <property type="entry name" value="TAL/FSA"/>
</dbReference>
<dbReference type="Proteomes" id="UP000620075">
    <property type="component" value="Unassembled WGS sequence"/>
</dbReference>
<proteinExistence type="inferred from homology"/>
<keyword evidence="7 11" id="KW-0808">Transferase</keyword>
<keyword evidence="6 11" id="KW-0963">Cytoplasm</keyword>
<keyword evidence="12 13" id="KW-0413">Isomerase</keyword>
<dbReference type="Pfam" id="PF00342">
    <property type="entry name" value="PGI"/>
    <property type="match status" value="1"/>
</dbReference>
<comment type="similarity">
    <text evidence="12">Belongs to the GPI family.</text>
</comment>
<protein>
    <recommendedName>
        <fullName evidence="5 11">Transaldolase</fullName>
        <ecNumber evidence="5 11">2.2.1.2</ecNumber>
    </recommendedName>
</protein>
<keyword evidence="9 11" id="KW-0704">Schiff base</keyword>
<dbReference type="InterPro" id="IPR001672">
    <property type="entry name" value="G6P_Isomerase"/>
</dbReference>
<reference evidence="13 14" key="1">
    <citation type="submission" date="2020-10" db="EMBL/GenBank/DDBJ databases">
        <title>Ca. Dormibacterota MAGs.</title>
        <authorList>
            <person name="Montgomery K."/>
        </authorList>
    </citation>
    <scope>NUCLEOTIDE SEQUENCE [LARGE SCALE GENOMIC DNA]</scope>
    <source>
        <strain evidence="13">SC8811_S16_3</strain>
    </source>
</reference>
<evidence type="ECO:0000256" key="10">
    <source>
        <dbReference type="ARBA" id="ARBA00048810"/>
    </source>
</evidence>
<comment type="function">
    <text evidence="1 11">Transaldolase is important for the balance of metabolites in the pentose-phosphate pathway.</text>
</comment>
<keyword evidence="8 11" id="KW-0570">Pentose shunt</keyword>
<dbReference type="PANTHER" id="PTHR10683:SF31">
    <property type="entry name" value="TRANSALDOLASE"/>
    <property type="match status" value="1"/>
</dbReference>
<dbReference type="PRINTS" id="PR00662">
    <property type="entry name" value="G6PISOMERASE"/>
</dbReference>
<accession>A0A934KFH5</accession>
<gene>
    <name evidence="11" type="primary">tal</name>
    <name evidence="13" type="ORF">JF888_15725</name>
</gene>
<sequence length="921" mass="100387">MASPLKQVHKQGQSLWLDNIRRQLITSGELARLRDEGVTGVTSNPTIFEKAVSGSTDYDEALVRMVKSGQKPDDILWALMLDDIRDAADVFRPVYDQTRGADGYVSIEVSPVAAQDTKKTVGIARDLWRRADRPNVMVKIPATKPGLPAIRQMIGEGVNINVTLIFSIDRYDQVVNAYLSGLEDLQKKGGDLSQVASVASFFVSRVDSKVDKLLEERIQATSDPAERRRLTALLGKAAIANSKTAYQHFQQLHAGPRWQALAKAGARRQRCLWGSTSTKDPRYHDTMYVEELIGPDTVDTVPPATLAAFREHGEVRRSLDDNLDLAMRQLAELASLGIELTEITKQLEVEGVDAFEKSFQSLLGALKEAAREIKSGRGPRMWHSLGTLQPAVDETVAKLQKREAPKKLWSKDTSLFVAGTEPQKWTGWLNVAEKMQEQAPGLLSKARDTRTYEDVVLLGMGGSSLAPDVFQATFGGRRGLPRFHVLDTTDPGTLLALRRRIDPADTLFIAASKSGGTLETLSHLAYFWEAVKESGSRKPERNFAVITDPGSSLEKLAAERDFRWIFLNPPDIGGRYSALSYFGLVPAALLGVDLPAFLEKAEEMAHACDAGLPVEKNPGAWLGATLGTLAARGRDKVTLVMSPKVATFGYWLEQLLAESTGKQGKGIIPIEGESLGPPAVYGQDRVFVYTRMARDLENTAVAALEKAGLPVITLTLRDELDLAGEILLWEIATALAGSVLGINPFDQPNVQESKDNTKKALAAWQKEGAFPAVDQVSPGQAAAAVAKLLKTAKSNSYFAVMAYTARSRESEAALRRIRTHVRDRTKLATTAGYGPRFLHSTGQLHKGGPATGLFLQIVQEDARDAVIPGEPYSFSTLKQAQALGDLQSLQSRRLPVLRVNLGSSPRTAWAGLAAAIETVGN</sequence>
<dbReference type="AlphaFoldDB" id="A0A934KFH5"/>
<evidence type="ECO:0000256" key="2">
    <source>
        <dbReference type="ARBA" id="ARBA00004496"/>
    </source>
</evidence>
<dbReference type="NCBIfam" id="NF007080">
    <property type="entry name" value="PRK09533.1"/>
    <property type="match status" value="1"/>
</dbReference>
<comment type="catalytic activity">
    <reaction evidence="10 11">
        <text>D-sedoheptulose 7-phosphate + D-glyceraldehyde 3-phosphate = D-erythrose 4-phosphate + beta-D-fructose 6-phosphate</text>
        <dbReference type="Rhea" id="RHEA:17053"/>
        <dbReference type="ChEBI" id="CHEBI:16897"/>
        <dbReference type="ChEBI" id="CHEBI:57483"/>
        <dbReference type="ChEBI" id="CHEBI:57634"/>
        <dbReference type="ChEBI" id="CHEBI:59776"/>
        <dbReference type="EC" id="2.2.1.2"/>
    </reaction>
</comment>
<dbReference type="GO" id="GO:0005737">
    <property type="term" value="C:cytoplasm"/>
    <property type="evidence" value="ECO:0007669"/>
    <property type="project" value="UniProtKB-SubCell"/>
</dbReference>
<comment type="subcellular location">
    <subcellularLocation>
        <location evidence="2 11">Cytoplasm</location>
    </subcellularLocation>
</comment>